<name>A0ABP0UII5_9BRYO</name>
<evidence type="ECO:0000313" key="3">
    <source>
        <dbReference type="Proteomes" id="UP001497512"/>
    </source>
</evidence>
<evidence type="ECO:0000256" key="1">
    <source>
        <dbReference type="SAM" id="MobiDB-lite"/>
    </source>
</evidence>
<reference evidence="2" key="1">
    <citation type="submission" date="2024-02" db="EMBL/GenBank/DDBJ databases">
        <authorList>
            <consortium name="ELIXIR-Norway"/>
            <consortium name="Elixir Norway"/>
        </authorList>
    </citation>
    <scope>NUCLEOTIDE SEQUENCE</scope>
</reference>
<feature type="compositionally biased region" description="Basic and acidic residues" evidence="1">
    <location>
        <begin position="14"/>
        <end position="40"/>
    </location>
</feature>
<dbReference type="Proteomes" id="UP001497512">
    <property type="component" value="Chromosome 4"/>
</dbReference>
<feature type="compositionally biased region" description="Basic residues" evidence="1">
    <location>
        <begin position="41"/>
        <end position="55"/>
    </location>
</feature>
<feature type="compositionally biased region" description="Basic and acidic residues" evidence="1">
    <location>
        <begin position="92"/>
        <end position="103"/>
    </location>
</feature>
<keyword evidence="3" id="KW-1185">Reference proteome</keyword>
<protein>
    <submittedName>
        <fullName evidence="2">Uncharacterized protein</fullName>
    </submittedName>
</protein>
<feature type="compositionally biased region" description="Polar residues" evidence="1">
    <location>
        <begin position="122"/>
        <end position="131"/>
    </location>
</feature>
<feature type="compositionally biased region" description="Basic and acidic residues" evidence="1">
    <location>
        <begin position="150"/>
        <end position="159"/>
    </location>
</feature>
<sequence>MLKILGRHLQLMQKDTDYQDKLHPDPTDRKRHSREWETQKNKRKKRDWKLKKRLKTSTNAASERASERARKRRKWMTKKCSDDVGAGTCVSEHSRHSDSERSSSEFPFSSENATGPTRLGHPNSSKLQTKNKGVGVQQQQQKQQQAGVACEKHTYNKGR</sequence>
<evidence type="ECO:0000313" key="2">
    <source>
        <dbReference type="EMBL" id="CAK9222681.1"/>
    </source>
</evidence>
<accession>A0ABP0UII5</accession>
<gene>
    <name evidence="2" type="ORF">CSSPTR1EN2_LOCUS16300</name>
</gene>
<dbReference type="EMBL" id="OZ019896">
    <property type="protein sequence ID" value="CAK9222681.1"/>
    <property type="molecule type" value="Genomic_DNA"/>
</dbReference>
<proteinExistence type="predicted"/>
<organism evidence="2 3">
    <name type="scientific">Sphagnum troendelagicum</name>
    <dbReference type="NCBI Taxonomy" id="128251"/>
    <lineage>
        <taxon>Eukaryota</taxon>
        <taxon>Viridiplantae</taxon>
        <taxon>Streptophyta</taxon>
        <taxon>Embryophyta</taxon>
        <taxon>Bryophyta</taxon>
        <taxon>Sphagnophytina</taxon>
        <taxon>Sphagnopsida</taxon>
        <taxon>Sphagnales</taxon>
        <taxon>Sphagnaceae</taxon>
        <taxon>Sphagnum</taxon>
    </lineage>
</organism>
<feature type="compositionally biased region" description="Low complexity" evidence="1">
    <location>
        <begin position="132"/>
        <end position="149"/>
    </location>
</feature>
<feature type="region of interest" description="Disordered" evidence="1">
    <location>
        <begin position="1"/>
        <end position="159"/>
    </location>
</feature>